<dbReference type="GO" id="GO:0005829">
    <property type="term" value="C:cytosol"/>
    <property type="evidence" value="ECO:0007669"/>
    <property type="project" value="TreeGrafter"/>
</dbReference>
<dbReference type="InterPro" id="IPR028889">
    <property type="entry name" value="USP"/>
</dbReference>
<dbReference type="SUPFAM" id="SSF54001">
    <property type="entry name" value="Cysteine proteinases"/>
    <property type="match status" value="1"/>
</dbReference>
<dbReference type="InterPro" id="IPR050164">
    <property type="entry name" value="Peptidase_C19"/>
</dbReference>
<dbReference type="GO" id="GO:0004843">
    <property type="term" value="F:cysteine-type deubiquitinase activity"/>
    <property type="evidence" value="ECO:0007669"/>
    <property type="project" value="InterPro"/>
</dbReference>
<dbReference type="EMBL" id="LN649232">
    <property type="protein sequence ID" value="CEI40127.1"/>
    <property type="molecule type" value="Genomic_DNA"/>
</dbReference>
<dbReference type="InterPro" id="IPR038765">
    <property type="entry name" value="Papain-like_cys_pep_sf"/>
</dbReference>
<dbReference type="AlphaFoldDB" id="A0A2L2TIG8"/>
<dbReference type="InterPro" id="IPR001394">
    <property type="entry name" value="Peptidase_C19_UCH"/>
</dbReference>
<keyword evidence="4" id="KW-1185">Reference proteome</keyword>
<protein>
    <recommendedName>
        <fullName evidence="2">USP domain-containing protein</fullName>
    </recommendedName>
</protein>
<accession>A0A2L2TIG8</accession>
<dbReference type="SUPFAM" id="SSF57850">
    <property type="entry name" value="RING/U-box"/>
    <property type="match status" value="1"/>
</dbReference>
<dbReference type="InterPro" id="IPR013083">
    <property type="entry name" value="Znf_RING/FYVE/PHD"/>
</dbReference>
<proteinExistence type="predicted"/>
<dbReference type="PROSITE" id="PS00973">
    <property type="entry name" value="USP_2"/>
    <property type="match status" value="1"/>
</dbReference>
<evidence type="ECO:0000313" key="4">
    <source>
        <dbReference type="Proteomes" id="UP000245910"/>
    </source>
</evidence>
<feature type="compositionally biased region" description="Basic and acidic residues" evidence="1">
    <location>
        <begin position="14"/>
        <end position="33"/>
    </location>
</feature>
<evidence type="ECO:0000256" key="1">
    <source>
        <dbReference type="SAM" id="MobiDB-lite"/>
    </source>
</evidence>
<sequence>MYLFRQSQPTSPSTEKDEQLSDFRPVPRDSDPRRIIKKHRYNRNRVTYWNYLPYDTIPAGVVPLDKFRVVPLLELPFINLVLQELHILAQVEPITKTQSPIMSARPTTPASPKNVRVKSPVPGLPMFGCEHIQLLLSKNQEVMNSSITHYKLILRGIFDATPIVPQTSTLDGRPVTSLTSNYLCLQCPSTVTEEERLRHGTKKQHRFYVDSRSGCLYCQICDDYIWDPTLEELRVRKIGTGSFSGRKRKHDELFTGSFKDDPRFISNNTNTASCRANGLRGIYNAGATCYQNVVLQSFLHNPLLRNFYLSDGHQSSDCQVPHCLSCAMDDMFQDFYALETTNGYTAANILSGFWISEKKAFENLVTTKEQDAHEFFQFLAEELHERNGDGKKPEIGSEHSCNCIMHQTFYGKMQTTTTCQNCSGQSNSIQSFLDLSLGLENVVQKKSKRTGQKKPTVSLQDCLDEEYIKYDKCEYRCNNCNGTQQAKRHTSIKRLPNVLSIQLKRFEYRHGRHDRAASKVDNEVKFPLQLNMMPYTNRVRNHDSRESLELERSCTYDLLSVVVHVGELDTGHYTSYCRVGDQMKKWFKFNDHKVELASLSDVLGAQAYLLFYIIRSLA</sequence>
<dbReference type="FunFam" id="3.90.70.10:FF:000127">
    <property type="entry name" value="Ubiquitin C-terminal hydrolase Ubp8"/>
    <property type="match status" value="1"/>
</dbReference>
<evidence type="ECO:0000259" key="2">
    <source>
        <dbReference type="PROSITE" id="PS50235"/>
    </source>
</evidence>
<evidence type="ECO:0000313" key="3">
    <source>
        <dbReference type="EMBL" id="CEI40127.1"/>
    </source>
</evidence>
<dbReference type="Pfam" id="PF00443">
    <property type="entry name" value="UCH"/>
    <property type="match status" value="1"/>
</dbReference>
<dbReference type="GO" id="GO:0005634">
    <property type="term" value="C:nucleus"/>
    <property type="evidence" value="ECO:0007669"/>
    <property type="project" value="TreeGrafter"/>
</dbReference>
<feature type="domain" description="USP" evidence="2">
    <location>
        <begin position="280"/>
        <end position="615"/>
    </location>
</feature>
<dbReference type="Gene3D" id="3.90.70.10">
    <property type="entry name" value="Cysteine proteinases"/>
    <property type="match status" value="1"/>
</dbReference>
<reference evidence="4" key="1">
    <citation type="submission" date="2014-10" db="EMBL/GenBank/DDBJ databases">
        <authorList>
            <person name="King R."/>
        </authorList>
    </citation>
    <scope>NUCLEOTIDE SEQUENCE [LARGE SCALE GENOMIC DNA]</scope>
    <source>
        <strain evidence="4">A3/5</strain>
    </source>
</reference>
<feature type="compositionally biased region" description="Polar residues" evidence="1">
    <location>
        <begin position="1"/>
        <end position="13"/>
    </location>
</feature>
<dbReference type="GO" id="GO:0016579">
    <property type="term" value="P:protein deubiquitination"/>
    <property type="evidence" value="ECO:0007669"/>
    <property type="project" value="InterPro"/>
</dbReference>
<organism evidence="3 4">
    <name type="scientific">Fusarium venenatum</name>
    <dbReference type="NCBI Taxonomy" id="56646"/>
    <lineage>
        <taxon>Eukaryota</taxon>
        <taxon>Fungi</taxon>
        <taxon>Dikarya</taxon>
        <taxon>Ascomycota</taxon>
        <taxon>Pezizomycotina</taxon>
        <taxon>Sordariomycetes</taxon>
        <taxon>Hypocreomycetidae</taxon>
        <taxon>Hypocreales</taxon>
        <taxon>Nectriaceae</taxon>
        <taxon>Fusarium</taxon>
    </lineage>
</organism>
<dbReference type="PANTHER" id="PTHR24006">
    <property type="entry name" value="UBIQUITIN CARBOXYL-TERMINAL HYDROLASE"/>
    <property type="match status" value="1"/>
</dbReference>
<dbReference type="InterPro" id="IPR018200">
    <property type="entry name" value="USP_CS"/>
</dbReference>
<feature type="region of interest" description="Disordered" evidence="1">
    <location>
        <begin position="1"/>
        <end position="33"/>
    </location>
</feature>
<name>A0A2L2TIG8_9HYPO</name>
<dbReference type="PANTHER" id="PTHR24006:SF937">
    <property type="entry name" value="UBIQUITIN CARBOXYL-TERMINAL HYDROLASE"/>
    <property type="match status" value="1"/>
</dbReference>
<dbReference type="PROSITE" id="PS50235">
    <property type="entry name" value="USP_3"/>
    <property type="match status" value="1"/>
</dbReference>
<dbReference type="Proteomes" id="UP000245910">
    <property type="component" value="Chromosome IIII"/>
</dbReference>
<dbReference type="CDD" id="cd02660">
    <property type="entry name" value="Peptidase_C19D"/>
    <property type="match status" value="1"/>
</dbReference>
<dbReference type="STRING" id="56646.A0A2L2TIG8"/>
<dbReference type="Gene3D" id="3.30.40.10">
    <property type="entry name" value="Zinc/RING finger domain, C3HC4 (zinc finger)"/>
    <property type="match status" value="1"/>
</dbReference>